<accession>A0A330JIA3</accession>
<gene>
    <name evidence="1" type="ORF">D5071_12860</name>
</gene>
<evidence type="ECO:0000313" key="2">
    <source>
        <dbReference type="Proteomes" id="UP000283655"/>
    </source>
</evidence>
<dbReference type="EMBL" id="QZDH01000031">
    <property type="protein sequence ID" value="RJL50474.1"/>
    <property type="molecule type" value="Genomic_DNA"/>
</dbReference>
<organism evidence="1 2">
    <name type="scientific">Pectobacterium carotovorum</name>
    <name type="common">Erwinia carotovora</name>
    <dbReference type="NCBI Taxonomy" id="554"/>
    <lineage>
        <taxon>Bacteria</taxon>
        <taxon>Pseudomonadati</taxon>
        <taxon>Pseudomonadota</taxon>
        <taxon>Gammaproteobacteria</taxon>
        <taxon>Enterobacterales</taxon>
        <taxon>Pectobacteriaceae</taxon>
        <taxon>Pectobacterium</taxon>
    </lineage>
</organism>
<name>A0A330JIA3_PECCA</name>
<comment type="caution">
    <text evidence="1">The sequence shown here is derived from an EMBL/GenBank/DDBJ whole genome shotgun (WGS) entry which is preliminary data.</text>
</comment>
<sequence length="281" mass="32554">MNSLKPTVLLEKISELMSEGSDSLNKQVNLSYNIKSENDYYSEEVDMEGLYFKSLLERINISFLALIEAMQLPHLLINYKKDFAKFDGKHTNLSLLPYIGEWHNETLDLFWKYHKTLSSLLEVNIDAVLIDEKRSQLERILINTPKIVKDRNIEPQNETAVKKCVYELLIHVFSDTVKEISIAKETKTYKPDLGVKSLKCAVEYKFADSEQEVKTAIGGIYEDMKGYDGSEDWTFFYAVIYMTDAFFTTEQILSELSIDSKNQNWKPILVFGKGHRKSRDK</sequence>
<proteinExistence type="predicted"/>
<dbReference type="Pfam" id="PF18742">
    <property type="entry name" value="DpnII-MboI"/>
    <property type="match status" value="1"/>
</dbReference>
<dbReference type="AlphaFoldDB" id="A0A330JIA3"/>
<dbReference type="Proteomes" id="UP000283655">
    <property type="component" value="Unassembled WGS sequence"/>
</dbReference>
<protein>
    <submittedName>
        <fullName evidence="1">Uncharacterized protein</fullName>
    </submittedName>
</protein>
<reference evidence="1 2" key="1">
    <citation type="submission" date="2018-09" db="EMBL/GenBank/DDBJ databases">
        <title>Phylogenetic diversity of Pectobacterium and Dickeya strains causing blackleg disease of potato in Morocco.</title>
        <authorList>
            <person name="Oulghazi S."/>
            <person name="Moumni M."/>
            <person name="Faure D."/>
        </authorList>
    </citation>
    <scope>NUCLEOTIDE SEQUENCE [LARGE SCALE GENOMIC DNA]</scope>
    <source>
        <strain evidence="1 2">S1.15.11.2D</strain>
    </source>
</reference>
<evidence type="ECO:0000313" key="1">
    <source>
        <dbReference type="EMBL" id="RJL50474.1"/>
    </source>
</evidence>
<dbReference type="RefSeq" id="WP_111778936.1">
    <property type="nucleotide sequence ID" value="NZ_QZDH01000031.1"/>
</dbReference>